<evidence type="ECO:0000256" key="6">
    <source>
        <dbReference type="ARBA" id="ARBA00023157"/>
    </source>
</evidence>
<feature type="chain" id="PRO_5028042976" evidence="9">
    <location>
        <begin position="22"/>
        <end position="119"/>
    </location>
</feature>
<protein>
    <submittedName>
        <fullName evidence="11">Natriuretic peptides B</fullName>
    </submittedName>
</protein>
<dbReference type="GO" id="GO:0003085">
    <property type="term" value="P:negative regulation of systemic arterial blood pressure"/>
    <property type="evidence" value="ECO:0007669"/>
    <property type="project" value="TreeGrafter"/>
</dbReference>
<dbReference type="InParanoid" id="A0A6P7MZ11"/>
<dbReference type="GO" id="GO:0005737">
    <property type="term" value="C:cytoplasm"/>
    <property type="evidence" value="ECO:0007669"/>
    <property type="project" value="TreeGrafter"/>
</dbReference>
<dbReference type="Proteomes" id="UP000515150">
    <property type="component" value="Chromosome 7"/>
</dbReference>
<dbReference type="Pfam" id="PF00212">
    <property type="entry name" value="ANP"/>
    <property type="match status" value="1"/>
</dbReference>
<comment type="subcellular location">
    <subcellularLocation>
        <location evidence="1 7">Secreted</location>
    </subcellularLocation>
</comment>
<evidence type="ECO:0000256" key="1">
    <source>
        <dbReference type="ARBA" id="ARBA00004613"/>
    </source>
</evidence>
<dbReference type="InterPro" id="IPR030480">
    <property type="entry name" value="Natr_peptide_CS"/>
</dbReference>
<evidence type="ECO:0000256" key="2">
    <source>
        <dbReference type="ARBA" id="ARBA00009041"/>
    </source>
</evidence>
<proteinExistence type="inferred from homology"/>
<feature type="region of interest" description="Disordered" evidence="8">
    <location>
        <begin position="47"/>
        <end position="68"/>
    </location>
</feature>
<dbReference type="OrthoDB" id="9892281at2759"/>
<gene>
    <name evidence="11" type="primary">nppb</name>
</gene>
<dbReference type="CTD" id="4879"/>
<keyword evidence="5 7" id="KW-0838">Vasoactive</keyword>
<dbReference type="GO" id="GO:0019934">
    <property type="term" value="P:cGMP-mediated signaling"/>
    <property type="evidence" value="ECO:0007669"/>
    <property type="project" value="TreeGrafter"/>
</dbReference>
<dbReference type="GeneID" id="114858356"/>
<dbReference type="GO" id="GO:0005179">
    <property type="term" value="F:hormone activity"/>
    <property type="evidence" value="ECO:0007669"/>
    <property type="project" value="InterPro"/>
</dbReference>
<dbReference type="InterPro" id="IPR002408">
    <property type="entry name" value="Natriuretic_peptide_brain"/>
</dbReference>
<dbReference type="GO" id="GO:0005615">
    <property type="term" value="C:extracellular space"/>
    <property type="evidence" value="ECO:0007669"/>
    <property type="project" value="TreeGrafter"/>
</dbReference>
<dbReference type="AlphaFoldDB" id="A0A6P7MZ11"/>
<dbReference type="GO" id="GO:0007218">
    <property type="term" value="P:neuropeptide signaling pathway"/>
    <property type="evidence" value="ECO:0007669"/>
    <property type="project" value="TreeGrafter"/>
</dbReference>
<dbReference type="GO" id="GO:0007168">
    <property type="term" value="P:receptor guanylyl cyclase signaling pathway"/>
    <property type="evidence" value="ECO:0007669"/>
    <property type="project" value="TreeGrafter"/>
</dbReference>
<evidence type="ECO:0000313" key="10">
    <source>
        <dbReference type="Proteomes" id="UP000515150"/>
    </source>
</evidence>
<keyword evidence="10" id="KW-1185">Reference proteome</keyword>
<dbReference type="GO" id="GO:0097746">
    <property type="term" value="P:blood vessel diameter maintenance"/>
    <property type="evidence" value="ECO:0007669"/>
    <property type="project" value="UniProtKB-KW"/>
</dbReference>
<dbReference type="KEGG" id="bspl:114858356"/>
<dbReference type="PANTHER" id="PTHR14066:SF10">
    <property type="entry name" value="NATRIURETIC PEPTIDES B"/>
    <property type="match status" value="1"/>
</dbReference>
<evidence type="ECO:0000256" key="9">
    <source>
        <dbReference type="SAM" id="SignalP"/>
    </source>
</evidence>
<dbReference type="GO" id="GO:0051427">
    <property type="term" value="F:hormone receptor binding"/>
    <property type="evidence" value="ECO:0007669"/>
    <property type="project" value="TreeGrafter"/>
</dbReference>
<keyword evidence="4 9" id="KW-0732">Signal</keyword>
<keyword evidence="6" id="KW-1015">Disulfide bond</keyword>
<dbReference type="PROSITE" id="PS00263">
    <property type="entry name" value="NATRIURETIC_PEPTIDE"/>
    <property type="match status" value="1"/>
</dbReference>
<keyword evidence="3" id="KW-0964">Secreted</keyword>
<dbReference type="RefSeq" id="XP_029011350.1">
    <property type="nucleotide sequence ID" value="XM_029155517.3"/>
</dbReference>
<organism evidence="10 11">
    <name type="scientific">Betta splendens</name>
    <name type="common">Siamese fighting fish</name>
    <dbReference type="NCBI Taxonomy" id="158456"/>
    <lineage>
        <taxon>Eukaryota</taxon>
        <taxon>Metazoa</taxon>
        <taxon>Chordata</taxon>
        <taxon>Craniata</taxon>
        <taxon>Vertebrata</taxon>
        <taxon>Euteleostomi</taxon>
        <taxon>Actinopterygii</taxon>
        <taxon>Neopterygii</taxon>
        <taxon>Teleostei</taxon>
        <taxon>Neoteleostei</taxon>
        <taxon>Acanthomorphata</taxon>
        <taxon>Anabantaria</taxon>
        <taxon>Anabantiformes</taxon>
        <taxon>Anabantoidei</taxon>
        <taxon>Osphronemidae</taxon>
        <taxon>Betta</taxon>
    </lineage>
</organism>
<name>A0A6P7MZ11_BETSP</name>
<evidence type="ECO:0000256" key="8">
    <source>
        <dbReference type="SAM" id="MobiDB-lite"/>
    </source>
</evidence>
<evidence type="ECO:0000256" key="4">
    <source>
        <dbReference type="ARBA" id="ARBA00022729"/>
    </source>
</evidence>
<evidence type="ECO:0000256" key="5">
    <source>
        <dbReference type="ARBA" id="ARBA00022858"/>
    </source>
</evidence>
<sequence length="119" mass="12756">MHLSCIHVFGLLLFNLQLVNTSPISTGLTDTDIDVLKVLLRGLEQTEAEQSAADSDGVEAGGGPDEGAVREFFSAKNLRSVRGDLSRKPSSCFGQRIDRIGSMSSLGCNSVGKSSHKYR</sequence>
<reference evidence="11" key="1">
    <citation type="submission" date="2025-08" db="UniProtKB">
        <authorList>
            <consortium name="RefSeq"/>
        </authorList>
    </citation>
    <scope>IDENTIFICATION</scope>
</reference>
<dbReference type="GO" id="GO:0006182">
    <property type="term" value="P:cGMP biosynthetic process"/>
    <property type="evidence" value="ECO:0007669"/>
    <property type="project" value="TreeGrafter"/>
</dbReference>
<evidence type="ECO:0000256" key="7">
    <source>
        <dbReference type="RuleBase" id="RU003686"/>
    </source>
</evidence>
<accession>A0A6P7MZ11</accession>
<evidence type="ECO:0000256" key="3">
    <source>
        <dbReference type="ARBA" id="ARBA00022525"/>
    </source>
</evidence>
<evidence type="ECO:0000313" key="11">
    <source>
        <dbReference type="RefSeq" id="XP_029011350.1"/>
    </source>
</evidence>
<dbReference type="InterPro" id="IPR000663">
    <property type="entry name" value="Natr_peptide"/>
</dbReference>
<comment type="similarity">
    <text evidence="2 7">Belongs to the natriuretic peptide family.</text>
</comment>
<dbReference type="SMART" id="SM00183">
    <property type="entry name" value="NAT_PEP"/>
    <property type="match status" value="1"/>
</dbReference>
<feature type="signal peptide" evidence="9">
    <location>
        <begin position="1"/>
        <end position="21"/>
    </location>
</feature>
<dbReference type="PRINTS" id="PR00712">
    <property type="entry name" value="BNATPEPTIDE"/>
</dbReference>
<dbReference type="PANTHER" id="PTHR14066">
    <property type="entry name" value="ATRIAL NATRIURETIC FACTOR PRECURSOR"/>
    <property type="match status" value="1"/>
</dbReference>
<dbReference type="InterPro" id="IPR050787">
    <property type="entry name" value="Natriuretic_peptide"/>
</dbReference>